<sequence>MKCVSFPFSHKANPLTATLPKDPISLMQLGLVGLLEVSSLWLFLASPTLGQITPDNTLGDENSIVTPNQTIRDAVADLIEGGAIRDSNLFHSFIEFNVGNVQRVYFANPDGITNILTRVTGNNLSQILGTLGVNGSANLFLLNPNGINFGANASLDVAGSFVASTADSAVFDNGFNFSASDPNAPPLLTINIPTGLQYGSNPGSVNVIGATLGIETGQTMALLGGEVNLNGATVEVPGGRVELGGLSSPGTVTLNGATSVSFPDGVQRADVSLTNGSLVDVTNVNGGDIAINSANFDMSASELQAGLTDGASIPDAVAGNITINALGNTTLSDKSLIANDLLTSAIGNGGFIELTTSALTITGGSRVQTVTNSNGASGNIEINANGAINISGFTEDGLFSGILTRSAADTSGFGGQITINNSEGSLNLGNRGFIGTVTNSSSNGGAIALNLNTLVLETGGQIVTATTNLGNAGDITINATESVTISGESRDFVPNPFLDLDTFDLNDLEFITDPNPNVAESGAGGIPYVSIERTPEQIINGTTVLGTAENQIDYFSFSITTGNSRAIFDIDNGFTREDGDVDTRIYLFNLGTGELLEVNEDSLATDGGDGSIEIFGSFTYDSLIDTTITEPGVYLLGVAAFGSTATNNELIEGPTPKVGETYTLQVSLENLGTDGVSLPEDPFNPANFNPNVEARSGLFSESFGTGHGGSLTINTDKLILNNGGRISTDTFDAGSGGNIRLNVGSLLEVNPSTFVSSIARGNGNAGNLVIDTKQLQVSGGTLTSSTLSSGNAGEITITATESVMLSGTSSEELGMIQSDARPGATGNAGRVVVETPVLELRNGSEITSINRGDGDGGSVTVTAKEVSVIGSSPDGLFSSGFFTFTEGSGPGSNITIETEHLVISDGAQFGSSSFGAGHAGNITVYASGSVDVRGTGRDDRFPSGFFTRTEGTGSGGNLTIETERLLLSDGAQFISSTSGAGDAGNITVYASESVDVIGTNATGTLSSGLFTSALTVGFTREETTGNGGDLLIETGRLRVAEGGRLQANAVGPGNAGNITIRATEVEVSDAFVDFTGAVSGVLVAVDKEATGNGGNLEIDAQRLHIFDGGQVIASSLGDGQAGDIFLNVNDIEVTGISEDPQYRSRIAAFSEGNSAAGSVTITSNTLRVRDGAEISVSARVSGDNAQAGNLEITAKSILLDQGTLSAEVSAGDKGNIELDSERIVMRNGSNITTNAQGTATGGNIDIDTDLLVALDNSDITANAVNSFGGRVIINALGIFGTEFREQQTPDSDITASSQLGASFSGTVEINAPYSDPSAGLFELPDNFVNPKLLVATGCGTNQGNQFAQFGRGGLPTDPTKPLRGQTLWVDLRPLPRHSARRRKNRVHAANAANPGNSGRSRIIEANRWIVNKNGVVELVADSPQSSPFISWFSPYYCVR</sequence>
<accession>A0A1D8U197</accession>
<feature type="domain" description="Filamentous haemagglutinin FhaB/tRNA nuclease CdiA-like TPS" evidence="1">
    <location>
        <begin position="59"/>
        <end position="172"/>
    </location>
</feature>
<reference evidence="3" key="1">
    <citation type="submission" date="2016-10" db="EMBL/GenBank/DDBJ databases">
        <title>Comparative genomics uncovers the prolific and rare metabolic potential of the cyanobacterial genus Moorea.</title>
        <authorList>
            <person name="Leao T."/>
            <person name="Castelao G."/>
            <person name="Korobeynikov A."/>
            <person name="Monroe E.A."/>
            <person name="Podell S."/>
            <person name="Glukhov E."/>
            <person name="Allen E."/>
            <person name="Gerwick W.H."/>
            <person name="Gerwick L."/>
        </authorList>
    </citation>
    <scope>NUCLEOTIDE SEQUENCE [LARGE SCALE GENOMIC DNA]</scope>
    <source>
        <strain evidence="3">PAL-8-15-08-1</strain>
    </source>
</reference>
<dbReference type="STRING" id="1458985.BJP34_32910"/>
<organism evidence="2 3">
    <name type="scientific">Moorena producens PAL-8-15-08-1</name>
    <dbReference type="NCBI Taxonomy" id="1458985"/>
    <lineage>
        <taxon>Bacteria</taxon>
        <taxon>Bacillati</taxon>
        <taxon>Cyanobacteriota</taxon>
        <taxon>Cyanophyceae</taxon>
        <taxon>Coleofasciculales</taxon>
        <taxon>Coleofasciculaceae</taxon>
        <taxon>Moorena</taxon>
    </lineage>
</organism>
<protein>
    <recommendedName>
        <fullName evidence="1">Filamentous haemagglutinin FhaB/tRNA nuclease CdiA-like TPS domain-containing protein</fullName>
    </recommendedName>
</protein>
<dbReference type="InterPro" id="IPR011050">
    <property type="entry name" value="Pectin_lyase_fold/virulence"/>
</dbReference>
<dbReference type="OrthoDB" id="436571at2"/>
<dbReference type="EMBL" id="CP017599">
    <property type="protein sequence ID" value="AOX03593.1"/>
    <property type="molecule type" value="Genomic_DNA"/>
</dbReference>
<name>A0A1D8U197_9CYAN</name>
<gene>
    <name evidence="2" type="ORF">BJP34_32910</name>
</gene>
<dbReference type="Proteomes" id="UP000177870">
    <property type="component" value="Chromosome"/>
</dbReference>
<dbReference type="InterPro" id="IPR008638">
    <property type="entry name" value="FhaB/CdiA-like_TPS"/>
</dbReference>
<dbReference type="Gene3D" id="2.160.20.10">
    <property type="entry name" value="Single-stranded right-handed beta-helix, Pectin lyase-like"/>
    <property type="match status" value="4"/>
</dbReference>
<evidence type="ECO:0000259" key="1">
    <source>
        <dbReference type="SMART" id="SM00912"/>
    </source>
</evidence>
<dbReference type="SUPFAM" id="SSF51126">
    <property type="entry name" value="Pectin lyase-like"/>
    <property type="match status" value="5"/>
</dbReference>
<dbReference type="NCBIfam" id="TIGR01901">
    <property type="entry name" value="adhes_NPXG"/>
    <property type="match status" value="1"/>
</dbReference>
<dbReference type="Pfam" id="PF05860">
    <property type="entry name" value="TPS"/>
    <property type="match status" value="1"/>
</dbReference>
<dbReference type="KEGG" id="mpro:BJP34_32910"/>
<dbReference type="InterPro" id="IPR012334">
    <property type="entry name" value="Pectin_lyas_fold"/>
</dbReference>
<evidence type="ECO:0000313" key="2">
    <source>
        <dbReference type="EMBL" id="AOX03593.1"/>
    </source>
</evidence>
<dbReference type="SMART" id="SM00912">
    <property type="entry name" value="Haemagg_act"/>
    <property type="match status" value="1"/>
</dbReference>
<evidence type="ECO:0000313" key="3">
    <source>
        <dbReference type="Proteomes" id="UP000177870"/>
    </source>
</evidence>
<proteinExistence type="predicted"/>